<dbReference type="SMART" id="SM00343">
    <property type="entry name" value="ZnF_C2HC"/>
    <property type="match status" value="2"/>
</dbReference>
<accession>A0A1Y1MJK9</accession>
<feature type="region of interest" description="Disordered" evidence="2">
    <location>
        <begin position="122"/>
        <end position="165"/>
    </location>
</feature>
<name>A0A1Y1MJK9_PHOPY</name>
<proteinExistence type="predicted"/>
<evidence type="ECO:0000256" key="2">
    <source>
        <dbReference type="SAM" id="MobiDB-lite"/>
    </source>
</evidence>
<dbReference type="InterPro" id="IPR005162">
    <property type="entry name" value="Retrotrans_gag_dom"/>
</dbReference>
<keyword evidence="1" id="KW-0862">Zinc</keyword>
<dbReference type="GO" id="GO:0003676">
    <property type="term" value="F:nucleic acid binding"/>
    <property type="evidence" value="ECO:0007669"/>
    <property type="project" value="InterPro"/>
</dbReference>
<dbReference type="Gene3D" id="4.10.60.10">
    <property type="entry name" value="Zinc finger, CCHC-type"/>
    <property type="match status" value="1"/>
</dbReference>
<dbReference type="EMBL" id="GEZM01029757">
    <property type="protein sequence ID" value="JAV85949.1"/>
    <property type="molecule type" value="Transcribed_RNA"/>
</dbReference>
<evidence type="ECO:0000256" key="1">
    <source>
        <dbReference type="PROSITE-ProRule" id="PRU00047"/>
    </source>
</evidence>
<dbReference type="InterPro" id="IPR001878">
    <property type="entry name" value="Znf_CCHC"/>
</dbReference>
<feature type="domain" description="CCHC-type" evidence="3">
    <location>
        <begin position="376"/>
        <end position="389"/>
    </location>
</feature>
<dbReference type="PROSITE" id="PS50158">
    <property type="entry name" value="ZF_CCHC"/>
    <property type="match status" value="1"/>
</dbReference>
<reference evidence="4" key="1">
    <citation type="journal article" date="2016" name="Sci. Rep.">
        <title>Molecular characterization of firefly nuptial gifts: a multi-omics approach sheds light on postcopulatory sexual selection.</title>
        <authorList>
            <person name="Al-Wathiqui N."/>
            <person name="Fallon T.R."/>
            <person name="South A."/>
            <person name="Weng J.K."/>
            <person name="Lewis S.M."/>
        </authorList>
    </citation>
    <scope>NUCLEOTIDE SEQUENCE</scope>
</reference>
<dbReference type="AlphaFoldDB" id="A0A1Y1MJK9"/>
<dbReference type="Pfam" id="PF03732">
    <property type="entry name" value="Retrotrans_gag"/>
    <property type="match status" value="1"/>
</dbReference>
<dbReference type="GO" id="GO:0008270">
    <property type="term" value="F:zinc ion binding"/>
    <property type="evidence" value="ECO:0007669"/>
    <property type="project" value="UniProtKB-KW"/>
</dbReference>
<keyword evidence="1" id="KW-0863">Zinc-finger</keyword>
<dbReference type="SUPFAM" id="SSF57756">
    <property type="entry name" value="Retrovirus zinc finger-like domains"/>
    <property type="match status" value="1"/>
</dbReference>
<keyword evidence="1" id="KW-0479">Metal-binding</keyword>
<evidence type="ECO:0000259" key="3">
    <source>
        <dbReference type="PROSITE" id="PS50158"/>
    </source>
</evidence>
<protein>
    <recommendedName>
        <fullName evidence="3">CCHC-type domain-containing protein</fullName>
    </recommendedName>
</protein>
<sequence length="420" mass="47743">MIPLVLEFETEMTVDEMRSSLRSLFKLEATDRSLTYPEYDLAAEGELSTIKDKYEELVGLIENVEEERRASVYQRCTSRILHLIGRVNRIPMGATQSKETLQSRSKWLGKVSALLSRVEGGKQPVKASTPNLSVIARSSHPDLSEESDSSPVESGGATGFKFPRTSKPQPVEKWGLKFSGDPKGTSVMSFLERVDELRMARHVSERELFASALDLFEGKALLWYRSVVTRCANWTELSELLRKHFLPPDYRPRLFQEILARVQGPSEPFIEYFSCMTTLFSRYGDIPRDIQLDILVRNLAPFYTMQLPTVKSLSELEEECLQLETRKYRADHYQAPSRKSHLASVEPELSCVVTPGVSEARVSNSRSGSNTGDVNCWNCLKTGHLARFCDRPLRKHCFSCGQLDVTTRECRRCNPRSKNE</sequence>
<evidence type="ECO:0000313" key="4">
    <source>
        <dbReference type="EMBL" id="JAV85949.1"/>
    </source>
</evidence>
<dbReference type="InterPro" id="IPR036875">
    <property type="entry name" value="Znf_CCHC_sf"/>
</dbReference>
<organism evidence="4">
    <name type="scientific">Photinus pyralis</name>
    <name type="common">Common eastern firefly</name>
    <name type="synonym">Lampyris pyralis</name>
    <dbReference type="NCBI Taxonomy" id="7054"/>
    <lineage>
        <taxon>Eukaryota</taxon>
        <taxon>Metazoa</taxon>
        <taxon>Ecdysozoa</taxon>
        <taxon>Arthropoda</taxon>
        <taxon>Hexapoda</taxon>
        <taxon>Insecta</taxon>
        <taxon>Pterygota</taxon>
        <taxon>Neoptera</taxon>
        <taxon>Endopterygota</taxon>
        <taxon>Coleoptera</taxon>
        <taxon>Polyphaga</taxon>
        <taxon>Elateriformia</taxon>
        <taxon>Elateroidea</taxon>
        <taxon>Lampyridae</taxon>
        <taxon>Lampyrinae</taxon>
        <taxon>Photinus</taxon>
    </lineage>
</organism>